<reference evidence="2" key="2">
    <citation type="journal article" date="2015" name="Data Brief">
        <title>Shoot transcriptome of the giant reed, Arundo donax.</title>
        <authorList>
            <person name="Barrero R.A."/>
            <person name="Guerrero F.D."/>
            <person name="Moolhuijzen P."/>
            <person name="Goolsby J.A."/>
            <person name="Tidwell J."/>
            <person name="Bellgard S.E."/>
            <person name="Bellgard M.I."/>
        </authorList>
    </citation>
    <scope>NUCLEOTIDE SEQUENCE</scope>
    <source>
        <tissue evidence="2">Shoot tissue taken approximately 20 cm above the soil surface</tissue>
    </source>
</reference>
<keyword evidence="1" id="KW-0472">Membrane</keyword>
<feature type="transmembrane region" description="Helical" evidence="1">
    <location>
        <begin position="21"/>
        <end position="43"/>
    </location>
</feature>
<protein>
    <submittedName>
        <fullName evidence="2">Uncharacterized protein</fullName>
    </submittedName>
</protein>
<proteinExistence type="predicted"/>
<dbReference type="EMBL" id="GBRH01253902">
    <property type="protein sequence ID" value="JAD43993.1"/>
    <property type="molecule type" value="Transcribed_RNA"/>
</dbReference>
<name>A0A0A9A1Z9_ARUDO</name>
<evidence type="ECO:0000313" key="2">
    <source>
        <dbReference type="EMBL" id="JAD43993.1"/>
    </source>
</evidence>
<organism evidence="2">
    <name type="scientific">Arundo donax</name>
    <name type="common">Giant reed</name>
    <name type="synonym">Donax arundinaceus</name>
    <dbReference type="NCBI Taxonomy" id="35708"/>
    <lineage>
        <taxon>Eukaryota</taxon>
        <taxon>Viridiplantae</taxon>
        <taxon>Streptophyta</taxon>
        <taxon>Embryophyta</taxon>
        <taxon>Tracheophyta</taxon>
        <taxon>Spermatophyta</taxon>
        <taxon>Magnoliopsida</taxon>
        <taxon>Liliopsida</taxon>
        <taxon>Poales</taxon>
        <taxon>Poaceae</taxon>
        <taxon>PACMAD clade</taxon>
        <taxon>Arundinoideae</taxon>
        <taxon>Arundineae</taxon>
        <taxon>Arundo</taxon>
    </lineage>
</organism>
<keyword evidence="1" id="KW-1133">Transmembrane helix</keyword>
<accession>A0A0A9A1Z9</accession>
<evidence type="ECO:0000256" key="1">
    <source>
        <dbReference type="SAM" id="Phobius"/>
    </source>
</evidence>
<sequence>MHKQKPEKETKISTIREGIQNIQNCITHVVLVGSIVFESYLLLQ</sequence>
<dbReference type="AlphaFoldDB" id="A0A0A9A1Z9"/>
<reference evidence="2" key="1">
    <citation type="submission" date="2014-09" db="EMBL/GenBank/DDBJ databases">
        <authorList>
            <person name="Magalhaes I.L.F."/>
            <person name="Oliveira U."/>
            <person name="Santos F.R."/>
            <person name="Vidigal T.H.D.A."/>
            <person name="Brescovit A.D."/>
            <person name="Santos A.J."/>
        </authorList>
    </citation>
    <scope>NUCLEOTIDE SEQUENCE</scope>
    <source>
        <tissue evidence="2">Shoot tissue taken approximately 20 cm above the soil surface</tissue>
    </source>
</reference>
<keyword evidence="1" id="KW-0812">Transmembrane</keyword>